<reference evidence="1" key="2">
    <citation type="submission" date="2025-03" db="EMBL/GenBank/DDBJ databases">
        <authorList>
            <consortium name="ELIXIR-Norway"/>
            <consortium name="Elixir Norway"/>
        </authorList>
    </citation>
    <scope>NUCLEOTIDE SEQUENCE</scope>
</reference>
<evidence type="ECO:0000313" key="1">
    <source>
        <dbReference type="EMBL" id="CAN0517028.1"/>
    </source>
</evidence>
<reference evidence="1" key="1">
    <citation type="submission" date="2023-05" db="EMBL/GenBank/DDBJ databases">
        <authorList>
            <consortium name="ELIXIR-Norway"/>
        </authorList>
    </citation>
    <scope>NUCLEOTIDE SEQUENCE</scope>
</reference>
<name>A0AC59ZWJ2_RANTA</name>
<protein>
    <submittedName>
        <fullName evidence="1">Uncharacterized protein</fullName>
    </submittedName>
</protein>
<dbReference type="EMBL" id="OX596088">
    <property type="protein sequence ID" value="CAN0517028.1"/>
    <property type="molecule type" value="Genomic_DNA"/>
</dbReference>
<sequence>MRGIPGGVVDITGSQTGLLTPGRNISECLPHATYLSMASGFHSRNRGLKEQKSPSPSSEGRTSAVEEASLPGVSSLHLPSVLGASGPQFPLRHGSPLPATRGGCFPILSLTALRAARIKPFGTCKGSAAESHLPAALQLPEDSGPRDPPWTWLTSASTPALGPCLLRNE</sequence>
<organism evidence="1 2">
    <name type="scientific">Rangifer tarandus platyrhynchus</name>
    <name type="common">Svalbard reindeer</name>
    <dbReference type="NCBI Taxonomy" id="3082113"/>
    <lineage>
        <taxon>Eukaryota</taxon>
        <taxon>Metazoa</taxon>
        <taxon>Chordata</taxon>
        <taxon>Craniata</taxon>
        <taxon>Vertebrata</taxon>
        <taxon>Euteleostomi</taxon>
        <taxon>Mammalia</taxon>
        <taxon>Eutheria</taxon>
        <taxon>Laurasiatheria</taxon>
        <taxon>Artiodactyla</taxon>
        <taxon>Ruminantia</taxon>
        <taxon>Pecora</taxon>
        <taxon>Cervidae</taxon>
        <taxon>Odocoileinae</taxon>
        <taxon>Rangifer</taxon>
    </lineage>
</organism>
<proteinExistence type="predicted"/>
<evidence type="ECO:0000313" key="2">
    <source>
        <dbReference type="Proteomes" id="UP001162501"/>
    </source>
</evidence>
<dbReference type="Proteomes" id="UP001162501">
    <property type="component" value="Chromosome 4"/>
</dbReference>
<accession>A0AC59ZWJ2</accession>
<gene>
    <name evidence="1" type="ORF">MRATA1EN22A_LOCUS23588</name>
</gene>